<feature type="region of interest" description="Disordered" evidence="4">
    <location>
        <begin position="390"/>
        <end position="411"/>
    </location>
</feature>
<dbReference type="GO" id="GO:0000981">
    <property type="term" value="F:DNA-binding transcription factor activity, RNA polymerase II-specific"/>
    <property type="evidence" value="ECO:0007669"/>
    <property type="project" value="InterPro"/>
</dbReference>
<reference evidence="6 7" key="1">
    <citation type="submission" date="2016-10" db="EMBL/GenBank/DDBJ databases">
        <title>Genome sequence of the ascomycete fungus Penicillium subrubescens.</title>
        <authorList>
            <person name="De Vries R.P."/>
            <person name="Peng M."/>
            <person name="Dilokpimol A."/>
            <person name="Hilden K."/>
            <person name="Makela M.R."/>
            <person name="Grigoriev I."/>
            <person name="Riley R."/>
            <person name="Granchi Z."/>
        </authorList>
    </citation>
    <scope>NUCLEOTIDE SEQUENCE [LARGE SCALE GENOMIC DNA]</scope>
    <source>
        <strain evidence="6 7">CBS 132785</strain>
    </source>
</reference>
<feature type="compositionally biased region" description="Polar residues" evidence="4">
    <location>
        <begin position="82"/>
        <end position="126"/>
    </location>
</feature>
<feature type="region of interest" description="Disordered" evidence="4">
    <location>
        <begin position="322"/>
        <end position="370"/>
    </location>
</feature>
<evidence type="ECO:0000256" key="3">
    <source>
        <dbReference type="ARBA" id="ARBA00023242"/>
    </source>
</evidence>
<organism evidence="6 7">
    <name type="scientific">Penicillium subrubescens</name>
    <dbReference type="NCBI Taxonomy" id="1316194"/>
    <lineage>
        <taxon>Eukaryota</taxon>
        <taxon>Fungi</taxon>
        <taxon>Dikarya</taxon>
        <taxon>Ascomycota</taxon>
        <taxon>Pezizomycotina</taxon>
        <taxon>Eurotiomycetes</taxon>
        <taxon>Eurotiomycetidae</taxon>
        <taxon>Eurotiales</taxon>
        <taxon>Aspergillaceae</taxon>
        <taxon>Penicillium</taxon>
    </lineage>
</organism>
<feature type="compositionally biased region" description="Acidic residues" evidence="4">
    <location>
        <begin position="340"/>
        <end position="356"/>
    </location>
</feature>
<feature type="compositionally biased region" description="Polar residues" evidence="4">
    <location>
        <begin position="398"/>
        <end position="411"/>
    </location>
</feature>
<feature type="compositionally biased region" description="Polar residues" evidence="4">
    <location>
        <begin position="361"/>
        <end position="370"/>
    </location>
</feature>
<evidence type="ECO:0000256" key="1">
    <source>
        <dbReference type="ARBA" id="ARBA00023015"/>
    </source>
</evidence>
<feature type="domain" description="Zn(2)-C6 fungal-type" evidence="5">
    <location>
        <begin position="267"/>
        <end position="298"/>
    </location>
</feature>
<gene>
    <name evidence="6" type="ORF">PENSUB_11176</name>
</gene>
<dbReference type="InterPro" id="IPR001138">
    <property type="entry name" value="Zn2Cys6_DnaBD"/>
</dbReference>
<evidence type="ECO:0000313" key="6">
    <source>
        <dbReference type="EMBL" id="OKO95664.1"/>
    </source>
</evidence>
<comment type="caution">
    <text evidence="6">The sequence shown here is derived from an EMBL/GenBank/DDBJ whole genome shotgun (WGS) entry which is preliminary data.</text>
</comment>
<evidence type="ECO:0000259" key="5">
    <source>
        <dbReference type="PROSITE" id="PS50048"/>
    </source>
</evidence>
<feature type="region of interest" description="Disordered" evidence="4">
    <location>
        <begin position="73"/>
        <end position="135"/>
    </location>
</feature>
<proteinExistence type="predicted"/>
<evidence type="ECO:0000256" key="4">
    <source>
        <dbReference type="SAM" id="MobiDB-lite"/>
    </source>
</evidence>
<dbReference type="Proteomes" id="UP000186955">
    <property type="component" value="Unassembled WGS sequence"/>
</dbReference>
<protein>
    <recommendedName>
        <fullName evidence="5">Zn(2)-C6 fungal-type domain-containing protein</fullName>
    </recommendedName>
</protein>
<dbReference type="PROSITE" id="PS50048">
    <property type="entry name" value="ZN2_CY6_FUNGAL_2"/>
    <property type="match status" value="1"/>
</dbReference>
<keyword evidence="1" id="KW-0805">Transcription regulation</keyword>
<evidence type="ECO:0000313" key="7">
    <source>
        <dbReference type="Proteomes" id="UP000186955"/>
    </source>
</evidence>
<dbReference type="AlphaFoldDB" id="A0A1Q5T5Z1"/>
<dbReference type="CDD" id="cd00067">
    <property type="entry name" value="GAL4"/>
    <property type="match status" value="1"/>
</dbReference>
<name>A0A1Q5T5Z1_9EURO</name>
<feature type="region of interest" description="Disordered" evidence="4">
    <location>
        <begin position="490"/>
        <end position="517"/>
    </location>
</feature>
<dbReference type="EMBL" id="MNBE01000702">
    <property type="protein sequence ID" value="OKO95664.1"/>
    <property type="molecule type" value="Genomic_DNA"/>
</dbReference>
<dbReference type="GO" id="GO:0008270">
    <property type="term" value="F:zinc ion binding"/>
    <property type="evidence" value="ECO:0007669"/>
    <property type="project" value="InterPro"/>
</dbReference>
<evidence type="ECO:0000256" key="2">
    <source>
        <dbReference type="ARBA" id="ARBA00023163"/>
    </source>
</evidence>
<sequence>MPVQLPGAEEFVVWSLTRFRALAVVIQVAIVLLRSHSPNLRAQANLCDALHVLSPMGDARGLMGHLARDVVREARMRDPRPSVTQGTTGNRSTASQATLPQETLAATSGRQSMAQRTTGSTATASPNKRKRQMNPKRCIALHSRCEIIDGQLPFRDCLEVGRECVPQGYVPSAAREGSLPQRTTVKKKSRSQCTKNRLPCLECMVSHNRCEIIDGQPPCKRCRASGRECVPQRNGGSTRISMPQENRGATSIQEGVDQSMTVARALTCVNCQTREARCEVIDSPPCTECRKKHRKCAFEEAPALEPLDATLLWSDISARTSLPPSPVVSHQGDFSLNDSSDTDSSESDSSDTDSSETDSSQSGSWSVKLEMSQSPAPLELFPVSANHENRAPIENAPSGVSDTTHQTEAPRTELAVTQTITSDPRPSHHDGNIAFVDSAISDLPDATEPIQAPRMDPVTMQPTASEPPSSEPGTNLAAIGNTVNGLSDAAPPTEVPCTESTAMPSTVHRPRHSDRPGSARVLQNLARRQYPPFPSQVKKFLTCGMTANSFGIGG</sequence>
<accession>A0A1Q5T5Z1</accession>
<keyword evidence="2" id="KW-0804">Transcription</keyword>
<keyword evidence="7" id="KW-1185">Reference proteome</keyword>
<keyword evidence="3" id="KW-0539">Nucleus</keyword>